<organism evidence="2 3">
    <name type="scientific">Streptomyces musisoli</name>
    <dbReference type="NCBI Taxonomy" id="2802280"/>
    <lineage>
        <taxon>Bacteria</taxon>
        <taxon>Bacillati</taxon>
        <taxon>Actinomycetota</taxon>
        <taxon>Actinomycetes</taxon>
        <taxon>Kitasatosporales</taxon>
        <taxon>Streptomycetaceae</taxon>
        <taxon>Streptomyces</taxon>
    </lineage>
</organism>
<dbReference type="InterPro" id="IPR042099">
    <property type="entry name" value="ANL_N_sf"/>
</dbReference>
<sequence length="220" mass="22540">LDIRHPAYVIYTSGSTGRPKGVMVSHAGVAGLVAAQVERLGVAPGSRVLQFASPSFDASFWDLCSALLTGAALVLAPAEAPLEALTDRRLAVSHVTLPPSALAALDGADVTAATLVVAGEACGPELVARWAPGRRMINAYGPTETTVCATMSDPLSPGRGVPPIGRPVAGFRVYVLDERLRIAPPGVAGELYVAGAGLARGYLNRPGLTAGRFVACPFGT</sequence>
<dbReference type="RefSeq" id="WP_201828263.1">
    <property type="nucleotide sequence ID" value="NZ_JAERRH010000105.1"/>
</dbReference>
<dbReference type="SUPFAM" id="SSF56801">
    <property type="entry name" value="Acetyl-CoA synthetase-like"/>
    <property type="match status" value="1"/>
</dbReference>
<evidence type="ECO:0000313" key="2">
    <source>
        <dbReference type="EMBL" id="MBL1110765.1"/>
    </source>
</evidence>
<dbReference type="PRINTS" id="PR00154">
    <property type="entry name" value="AMPBINDING"/>
</dbReference>
<dbReference type="InterPro" id="IPR020845">
    <property type="entry name" value="AMP-binding_CS"/>
</dbReference>
<dbReference type="Gene3D" id="3.40.50.12780">
    <property type="entry name" value="N-terminal domain of ligase-like"/>
    <property type="match status" value="1"/>
</dbReference>
<accession>A0ABS1PEF1</accession>
<gene>
    <name evidence="2" type="ORF">JK361_40660</name>
</gene>
<evidence type="ECO:0000313" key="3">
    <source>
        <dbReference type="Proteomes" id="UP000621386"/>
    </source>
</evidence>
<dbReference type="Proteomes" id="UP000621386">
    <property type="component" value="Unassembled WGS sequence"/>
</dbReference>
<feature type="non-terminal residue" evidence="2">
    <location>
        <position position="220"/>
    </location>
</feature>
<feature type="domain" description="AMP-dependent synthetase/ligase" evidence="1">
    <location>
        <begin position="4"/>
        <end position="203"/>
    </location>
</feature>
<comment type="caution">
    <text evidence="2">The sequence shown here is derived from an EMBL/GenBank/DDBJ whole genome shotgun (WGS) entry which is preliminary data.</text>
</comment>
<dbReference type="Pfam" id="PF00501">
    <property type="entry name" value="AMP-binding"/>
    <property type="match status" value="1"/>
</dbReference>
<proteinExistence type="predicted"/>
<protein>
    <submittedName>
        <fullName evidence="2">AMP-binding protein</fullName>
    </submittedName>
</protein>
<keyword evidence="3" id="KW-1185">Reference proteome</keyword>
<dbReference type="PANTHER" id="PTHR45527">
    <property type="entry name" value="NONRIBOSOMAL PEPTIDE SYNTHETASE"/>
    <property type="match status" value="1"/>
</dbReference>
<name>A0ABS1PEF1_9ACTN</name>
<dbReference type="InterPro" id="IPR000873">
    <property type="entry name" value="AMP-dep_synth/lig_dom"/>
</dbReference>
<dbReference type="PANTHER" id="PTHR45527:SF1">
    <property type="entry name" value="FATTY ACID SYNTHASE"/>
    <property type="match status" value="1"/>
</dbReference>
<dbReference type="PROSITE" id="PS00455">
    <property type="entry name" value="AMP_BINDING"/>
    <property type="match status" value="1"/>
</dbReference>
<dbReference type="InterPro" id="IPR020459">
    <property type="entry name" value="AMP-binding"/>
</dbReference>
<evidence type="ECO:0000259" key="1">
    <source>
        <dbReference type="Pfam" id="PF00501"/>
    </source>
</evidence>
<dbReference type="EMBL" id="JAERRH010000105">
    <property type="protein sequence ID" value="MBL1110765.1"/>
    <property type="molecule type" value="Genomic_DNA"/>
</dbReference>
<reference evidence="2 3" key="1">
    <citation type="submission" date="2021-01" db="EMBL/GenBank/DDBJ databases">
        <title>WGS of actinomycetes isolated from Thailand.</title>
        <authorList>
            <person name="Thawai C."/>
        </authorList>
    </citation>
    <scope>NUCLEOTIDE SEQUENCE [LARGE SCALE GENOMIC DNA]</scope>
    <source>
        <strain evidence="2 3">CH5-8</strain>
    </source>
</reference>
<feature type="non-terminal residue" evidence="2">
    <location>
        <position position="1"/>
    </location>
</feature>